<sequence>MSFSSSVGSSNLLYCSTSMIITWQVEHASEPSHAPSSSMSFS</sequence>
<name>I3SIB7_LOTJA</name>
<dbReference type="AlphaFoldDB" id="I3SIB7"/>
<proteinExistence type="evidence at transcript level"/>
<protein>
    <submittedName>
        <fullName evidence="1">Uncharacterized protein</fullName>
    </submittedName>
</protein>
<reference evidence="1" key="1">
    <citation type="submission" date="2012-05" db="EMBL/GenBank/DDBJ databases">
        <authorList>
            <person name="Krishnakumar V."/>
            <person name="Cheung F."/>
            <person name="Xiao Y."/>
            <person name="Chan A."/>
            <person name="Moskal W.A."/>
            <person name="Town C.D."/>
        </authorList>
    </citation>
    <scope>NUCLEOTIDE SEQUENCE</scope>
</reference>
<evidence type="ECO:0000313" key="1">
    <source>
        <dbReference type="EMBL" id="AFK40009.1"/>
    </source>
</evidence>
<organism evidence="1">
    <name type="scientific">Lotus japonicus</name>
    <name type="common">Lotus corniculatus var. japonicus</name>
    <dbReference type="NCBI Taxonomy" id="34305"/>
    <lineage>
        <taxon>Eukaryota</taxon>
        <taxon>Viridiplantae</taxon>
        <taxon>Streptophyta</taxon>
        <taxon>Embryophyta</taxon>
        <taxon>Tracheophyta</taxon>
        <taxon>Spermatophyta</taxon>
        <taxon>Magnoliopsida</taxon>
        <taxon>eudicotyledons</taxon>
        <taxon>Gunneridae</taxon>
        <taxon>Pentapetalae</taxon>
        <taxon>rosids</taxon>
        <taxon>fabids</taxon>
        <taxon>Fabales</taxon>
        <taxon>Fabaceae</taxon>
        <taxon>Papilionoideae</taxon>
        <taxon>50 kb inversion clade</taxon>
        <taxon>NPAAA clade</taxon>
        <taxon>Hologalegina</taxon>
        <taxon>robinioid clade</taxon>
        <taxon>Loteae</taxon>
        <taxon>Lotus</taxon>
    </lineage>
</organism>
<dbReference type="EMBL" id="BT140214">
    <property type="protein sequence ID" value="AFK40009.1"/>
    <property type="molecule type" value="mRNA"/>
</dbReference>
<accession>I3SIB7</accession>